<dbReference type="RefSeq" id="WP_238290382.1">
    <property type="nucleotide sequence ID" value="NZ_BPQS01000023.1"/>
</dbReference>
<organism evidence="1 2">
    <name type="scientific">Methylobacterium longum</name>
    <dbReference type="NCBI Taxonomy" id="767694"/>
    <lineage>
        <taxon>Bacteria</taxon>
        <taxon>Pseudomonadati</taxon>
        <taxon>Pseudomonadota</taxon>
        <taxon>Alphaproteobacteria</taxon>
        <taxon>Hyphomicrobiales</taxon>
        <taxon>Methylobacteriaceae</taxon>
        <taxon>Methylobacterium</taxon>
    </lineage>
</organism>
<keyword evidence="2" id="KW-1185">Reference proteome</keyword>
<protein>
    <submittedName>
        <fullName evidence="1">Uncharacterized protein</fullName>
    </submittedName>
</protein>
<evidence type="ECO:0000313" key="2">
    <source>
        <dbReference type="Proteomes" id="UP001244297"/>
    </source>
</evidence>
<evidence type="ECO:0000313" key="1">
    <source>
        <dbReference type="EMBL" id="MDN3569972.1"/>
    </source>
</evidence>
<gene>
    <name evidence="1" type="ORF">QWZ18_04945</name>
</gene>
<accession>A0ABT8AJC6</accession>
<sequence length="67" mass="7120">MTEADIQDALGAVERALKHASDAERCAKHGLKEDQSGSAHQAWQSASMVVRELGCEPNQAVAGFVVL</sequence>
<comment type="caution">
    <text evidence="1">The sequence shown here is derived from an EMBL/GenBank/DDBJ whole genome shotgun (WGS) entry which is preliminary data.</text>
</comment>
<dbReference type="Proteomes" id="UP001244297">
    <property type="component" value="Unassembled WGS sequence"/>
</dbReference>
<reference evidence="2" key="1">
    <citation type="journal article" date="2019" name="Int. J. Syst. Evol. Microbiol.">
        <title>The Global Catalogue of Microorganisms (GCM) 10K type strain sequencing project: providing services to taxonomists for standard genome sequencing and annotation.</title>
        <authorList>
            <consortium name="The Broad Institute Genomics Platform"/>
            <consortium name="The Broad Institute Genome Sequencing Center for Infectious Disease"/>
            <person name="Wu L."/>
            <person name="Ma J."/>
        </authorList>
    </citation>
    <scope>NUCLEOTIDE SEQUENCE [LARGE SCALE GENOMIC DNA]</scope>
    <source>
        <strain evidence="2">CECT 7806</strain>
    </source>
</reference>
<dbReference type="EMBL" id="JAUFPT010000013">
    <property type="protein sequence ID" value="MDN3569972.1"/>
    <property type="molecule type" value="Genomic_DNA"/>
</dbReference>
<proteinExistence type="predicted"/>
<name>A0ABT8AJC6_9HYPH</name>